<dbReference type="Proteomes" id="UP000293902">
    <property type="component" value="Chromosome"/>
</dbReference>
<feature type="transmembrane region" description="Helical" evidence="1">
    <location>
        <begin position="55"/>
        <end position="76"/>
    </location>
</feature>
<dbReference type="Proteomes" id="UP000248798">
    <property type="component" value="Unassembled WGS sequence"/>
</dbReference>
<proteinExistence type="predicted"/>
<dbReference type="AlphaFoldDB" id="A0A328FAE2"/>
<feature type="transmembrane region" description="Helical" evidence="1">
    <location>
        <begin position="21"/>
        <end position="40"/>
    </location>
</feature>
<protein>
    <submittedName>
        <fullName evidence="3">Uncharacterized protein</fullName>
    </submittedName>
</protein>
<evidence type="ECO:0000313" key="3">
    <source>
        <dbReference type="EMBL" id="RAM01339.1"/>
    </source>
</evidence>
<reference evidence="2 5" key="2">
    <citation type="submission" date="2019-02" db="EMBL/GenBank/DDBJ databases">
        <title>Complete genome sequence of Desulfobacter hydrogenophilus AcRS1.</title>
        <authorList>
            <person name="Marietou A."/>
            <person name="Lund M.B."/>
            <person name="Marshall I.P.G."/>
            <person name="Schreiber L."/>
            <person name="Jorgensen B."/>
        </authorList>
    </citation>
    <scope>NUCLEOTIDE SEQUENCE [LARGE SCALE GENOMIC DNA]</scope>
    <source>
        <strain evidence="2 5">AcRS1</strain>
    </source>
</reference>
<evidence type="ECO:0000313" key="4">
    <source>
        <dbReference type="Proteomes" id="UP000248798"/>
    </source>
</evidence>
<evidence type="ECO:0000256" key="1">
    <source>
        <dbReference type="SAM" id="Phobius"/>
    </source>
</evidence>
<dbReference type="OrthoDB" id="9965268at2"/>
<name>A0A328FAE2_9BACT</name>
<keyword evidence="1" id="KW-0472">Membrane</keyword>
<keyword evidence="1" id="KW-0812">Transmembrane</keyword>
<reference evidence="3 4" key="1">
    <citation type="submission" date="2018-06" db="EMBL/GenBank/DDBJ databases">
        <title>Complete Genome Sequence of Desulfobacter hydrogenophilus (DSM3380).</title>
        <authorList>
            <person name="Marietou A."/>
            <person name="Schreiber L."/>
            <person name="Marshall I."/>
            <person name="Jorgensen B."/>
        </authorList>
    </citation>
    <scope>NUCLEOTIDE SEQUENCE [LARGE SCALE GENOMIC DNA]</scope>
    <source>
        <strain evidence="3 4">DSM 3380</strain>
    </source>
</reference>
<keyword evidence="1" id="KW-1133">Transmembrane helix</keyword>
<sequence>MALKKHTEKGTYENVCNQPETNFMALAFLANMAMAVAPVFKDALDSCDISLQQLLLKFMAVASPGLTTSMSAFFILNSHGLI</sequence>
<dbReference type="RefSeq" id="WP_111957742.1">
    <property type="nucleotide sequence ID" value="NZ_CP036313.1"/>
</dbReference>
<accession>A0A328FAE2</accession>
<dbReference type="EMBL" id="QLNI01000028">
    <property type="protein sequence ID" value="RAM01339.1"/>
    <property type="molecule type" value="Genomic_DNA"/>
</dbReference>
<dbReference type="EMBL" id="CP036313">
    <property type="protein sequence ID" value="QBH14832.1"/>
    <property type="molecule type" value="Genomic_DNA"/>
</dbReference>
<gene>
    <name evidence="3" type="ORF">DO021_14045</name>
    <name evidence="2" type="ORF">EYB58_19075</name>
</gene>
<organism evidence="3 4">
    <name type="scientific">Desulfobacter hydrogenophilus</name>
    <dbReference type="NCBI Taxonomy" id="2291"/>
    <lineage>
        <taxon>Bacteria</taxon>
        <taxon>Pseudomonadati</taxon>
        <taxon>Thermodesulfobacteriota</taxon>
        <taxon>Desulfobacteria</taxon>
        <taxon>Desulfobacterales</taxon>
        <taxon>Desulfobacteraceae</taxon>
        <taxon>Desulfobacter</taxon>
    </lineage>
</organism>
<keyword evidence="5" id="KW-1185">Reference proteome</keyword>
<evidence type="ECO:0000313" key="2">
    <source>
        <dbReference type="EMBL" id="QBH14832.1"/>
    </source>
</evidence>
<evidence type="ECO:0000313" key="5">
    <source>
        <dbReference type="Proteomes" id="UP000293902"/>
    </source>
</evidence>